<dbReference type="EMBL" id="MU004192">
    <property type="protein sequence ID" value="KAF2493584.1"/>
    <property type="molecule type" value="Genomic_DNA"/>
</dbReference>
<dbReference type="GO" id="GO:0097176">
    <property type="term" value="P:epoxide metabolic process"/>
    <property type="evidence" value="ECO:0007669"/>
    <property type="project" value="TreeGrafter"/>
</dbReference>
<dbReference type="PANTHER" id="PTHR21661">
    <property type="entry name" value="EPOXIDE HYDROLASE 1-RELATED"/>
    <property type="match status" value="1"/>
</dbReference>
<comment type="similarity">
    <text evidence="1">Belongs to the peptidase S33 family.</text>
</comment>
<accession>A0A6A6QN79</accession>
<evidence type="ECO:0000256" key="2">
    <source>
        <dbReference type="ARBA" id="ARBA00022801"/>
    </source>
</evidence>
<evidence type="ECO:0000259" key="4">
    <source>
        <dbReference type="Pfam" id="PF06441"/>
    </source>
</evidence>
<keyword evidence="2 5" id="KW-0378">Hydrolase</keyword>
<protein>
    <submittedName>
        <fullName evidence="5">Epoxide hydrolase</fullName>
    </submittedName>
</protein>
<dbReference type="PIRSF" id="PIRSF001112">
    <property type="entry name" value="Epoxide_hydrolase"/>
    <property type="match status" value="1"/>
</dbReference>
<evidence type="ECO:0000313" key="5">
    <source>
        <dbReference type="EMBL" id="KAF2493584.1"/>
    </source>
</evidence>
<dbReference type="InterPro" id="IPR029058">
    <property type="entry name" value="AB_hydrolase_fold"/>
</dbReference>
<reference evidence="5" key="1">
    <citation type="journal article" date="2020" name="Stud. Mycol.">
        <title>101 Dothideomycetes genomes: a test case for predicting lifestyles and emergence of pathogens.</title>
        <authorList>
            <person name="Haridas S."/>
            <person name="Albert R."/>
            <person name="Binder M."/>
            <person name="Bloem J."/>
            <person name="Labutti K."/>
            <person name="Salamov A."/>
            <person name="Andreopoulos B."/>
            <person name="Baker S."/>
            <person name="Barry K."/>
            <person name="Bills G."/>
            <person name="Bluhm B."/>
            <person name="Cannon C."/>
            <person name="Castanera R."/>
            <person name="Culley D."/>
            <person name="Daum C."/>
            <person name="Ezra D."/>
            <person name="Gonzalez J."/>
            <person name="Henrissat B."/>
            <person name="Kuo A."/>
            <person name="Liang C."/>
            <person name="Lipzen A."/>
            <person name="Lutzoni F."/>
            <person name="Magnuson J."/>
            <person name="Mondo S."/>
            <person name="Nolan M."/>
            <person name="Ohm R."/>
            <person name="Pangilinan J."/>
            <person name="Park H.-J."/>
            <person name="Ramirez L."/>
            <person name="Alfaro M."/>
            <person name="Sun H."/>
            <person name="Tritt A."/>
            <person name="Yoshinaga Y."/>
            <person name="Zwiers L.-H."/>
            <person name="Turgeon B."/>
            <person name="Goodwin S."/>
            <person name="Spatafora J."/>
            <person name="Crous P."/>
            <person name="Grigoriev I."/>
        </authorList>
    </citation>
    <scope>NUCLEOTIDE SEQUENCE</scope>
    <source>
        <strain evidence="5">CBS 269.34</strain>
    </source>
</reference>
<dbReference type="OrthoDB" id="7130006at2759"/>
<name>A0A6A6QN79_9PEZI</name>
<dbReference type="PRINTS" id="PR00412">
    <property type="entry name" value="EPOXHYDRLASE"/>
</dbReference>
<dbReference type="InterPro" id="IPR010497">
    <property type="entry name" value="Epoxide_hydro_N"/>
</dbReference>
<sequence>MSGPYTKIPSSAKGHPQPYTLAVPEDDLKEFKTLLQLSRLGPVTWEGKQGDRPDGISLLGITRAWLSNAKDYWLESFDWRAHEKHINSFPNFKLGVKDKDGDESAIHFAALFSEKKDAIPVVFLHGWPGSFLEFLPMLSLLKNKYSPEELPYHVIVPSLPGYTLSAGPPLDKDFTTPDAAFIINNLMIELGFGNGYVAQGGDVGSFIASELLSQYNECKAKHLNMMIITDPPENAEVSDVERKGLQRTQAFRQRGFAYAQEHGTRPSTIGHVLSSNPLALLAWIGEKFLDWTEEDPTLDTILESVSLYWFTDAFPRSIYPYRGLVSGQKQPDPTDKPFGFSYFPFELSPVPKAWAATAGNLVFHREHSKGGHFAALEQPSLLLQDTEEFVAQVWPGVSQSRL</sequence>
<keyword evidence="6" id="KW-1185">Reference proteome</keyword>
<dbReference type="AlphaFoldDB" id="A0A6A6QN79"/>
<dbReference type="Pfam" id="PF06441">
    <property type="entry name" value="EHN"/>
    <property type="match status" value="1"/>
</dbReference>
<dbReference type="PANTHER" id="PTHR21661:SF39">
    <property type="entry name" value="HYDROLASE, PUTATIVE (AFU_ORTHOLOGUE AFUA_3G08960)-RELATED"/>
    <property type="match status" value="1"/>
</dbReference>
<dbReference type="InterPro" id="IPR016292">
    <property type="entry name" value="Epoxide_hydrolase"/>
</dbReference>
<feature type="domain" description="Epoxide hydrolase N-terminal" evidence="4">
    <location>
        <begin position="16"/>
        <end position="134"/>
    </location>
</feature>
<dbReference type="Gene3D" id="3.40.50.1820">
    <property type="entry name" value="alpha/beta hydrolase"/>
    <property type="match status" value="1"/>
</dbReference>
<feature type="active site" description="Proton acceptor" evidence="3">
    <location>
        <position position="372"/>
    </location>
</feature>
<evidence type="ECO:0000313" key="6">
    <source>
        <dbReference type="Proteomes" id="UP000799750"/>
    </source>
</evidence>
<evidence type="ECO:0000256" key="1">
    <source>
        <dbReference type="ARBA" id="ARBA00010088"/>
    </source>
</evidence>
<organism evidence="5 6">
    <name type="scientific">Lophium mytilinum</name>
    <dbReference type="NCBI Taxonomy" id="390894"/>
    <lineage>
        <taxon>Eukaryota</taxon>
        <taxon>Fungi</taxon>
        <taxon>Dikarya</taxon>
        <taxon>Ascomycota</taxon>
        <taxon>Pezizomycotina</taxon>
        <taxon>Dothideomycetes</taxon>
        <taxon>Pleosporomycetidae</taxon>
        <taxon>Mytilinidiales</taxon>
        <taxon>Mytilinidiaceae</taxon>
        <taxon>Lophium</taxon>
    </lineage>
</organism>
<gene>
    <name evidence="5" type="ORF">BU16DRAFT_563738</name>
</gene>
<dbReference type="GO" id="GO:0004301">
    <property type="term" value="F:epoxide hydrolase activity"/>
    <property type="evidence" value="ECO:0007669"/>
    <property type="project" value="TreeGrafter"/>
</dbReference>
<evidence type="ECO:0000256" key="3">
    <source>
        <dbReference type="PIRSR" id="PIRSR001112-1"/>
    </source>
</evidence>
<dbReference type="Proteomes" id="UP000799750">
    <property type="component" value="Unassembled WGS sequence"/>
</dbReference>
<dbReference type="InterPro" id="IPR000639">
    <property type="entry name" value="Epox_hydrolase-like"/>
</dbReference>
<feature type="active site" description="Proton donor" evidence="3">
    <location>
        <position position="321"/>
    </location>
</feature>
<proteinExistence type="inferred from homology"/>
<dbReference type="SUPFAM" id="SSF53474">
    <property type="entry name" value="alpha/beta-Hydrolases"/>
    <property type="match status" value="1"/>
</dbReference>
<feature type="active site" description="Nucleophile" evidence="3">
    <location>
        <position position="202"/>
    </location>
</feature>